<dbReference type="InterPro" id="IPR016140">
    <property type="entry name" value="Bifunc_inhib/LTP/seed_store"/>
</dbReference>
<feature type="domain" description="Bifunctional inhibitor/plant lipid transfer protein/seed storage helical" evidence="2">
    <location>
        <begin position="15"/>
        <end position="96"/>
    </location>
</feature>
<name>A0A835PMV4_VANPL</name>
<feature type="chain" id="PRO_5032915790" description="Bifunctional inhibitor/plant lipid transfer protein/seed storage helical domain-containing protein" evidence="1">
    <location>
        <begin position="22"/>
        <end position="115"/>
    </location>
</feature>
<dbReference type="OrthoDB" id="10264738at2759"/>
<gene>
    <name evidence="3" type="ORF">HPP92_024915</name>
</gene>
<evidence type="ECO:0000313" key="4">
    <source>
        <dbReference type="Proteomes" id="UP000636800"/>
    </source>
</evidence>
<dbReference type="Proteomes" id="UP000636800">
    <property type="component" value="Chromosome 13"/>
</dbReference>
<accession>A0A835PMV4</accession>
<evidence type="ECO:0000259" key="2">
    <source>
        <dbReference type="Pfam" id="PF14368"/>
    </source>
</evidence>
<protein>
    <recommendedName>
        <fullName evidence="2">Bifunctional inhibitor/plant lipid transfer protein/seed storage helical domain-containing protein</fullName>
    </recommendedName>
</protein>
<reference evidence="3 4" key="1">
    <citation type="journal article" date="2020" name="Nat. Food">
        <title>A phased Vanilla planifolia genome enables genetic improvement of flavour and production.</title>
        <authorList>
            <person name="Hasing T."/>
            <person name="Tang H."/>
            <person name="Brym M."/>
            <person name="Khazi F."/>
            <person name="Huang T."/>
            <person name="Chambers A.H."/>
        </authorList>
    </citation>
    <scope>NUCLEOTIDE SEQUENCE [LARGE SCALE GENOMIC DNA]</scope>
    <source>
        <tissue evidence="3">Leaf</tissue>
    </source>
</reference>
<dbReference type="EMBL" id="JADCNL010000013">
    <property type="protein sequence ID" value="KAG0455623.1"/>
    <property type="molecule type" value="Genomic_DNA"/>
</dbReference>
<proteinExistence type="predicted"/>
<dbReference type="AlphaFoldDB" id="A0A835PMV4"/>
<comment type="caution">
    <text evidence="3">The sequence shown here is derived from an EMBL/GenBank/DDBJ whole genome shotgun (WGS) entry which is preliminary data.</text>
</comment>
<feature type="signal peptide" evidence="1">
    <location>
        <begin position="1"/>
        <end position="21"/>
    </location>
</feature>
<dbReference type="Pfam" id="PF14368">
    <property type="entry name" value="LTP_2"/>
    <property type="match status" value="1"/>
</dbReference>
<evidence type="ECO:0000256" key="1">
    <source>
        <dbReference type="SAM" id="SignalP"/>
    </source>
</evidence>
<evidence type="ECO:0000313" key="3">
    <source>
        <dbReference type="EMBL" id="KAG0455623.1"/>
    </source>
</evidence>
<keyword evidence="4" id="KW-1185">Reference proteome</keyword>
<organism evidence="3 4">
    <name type="scientific">Vanilla planifolia</name>
    <name type="common">Vanilla</name>
    <dbReference type="NCBI Taxonomy" id="51239"/>
    <lineage>
        <taxon>Eukaryota</taxon>
        <taxon>Viridiplantae</taxon>
        <taxon>Streptophyta</taxon>
        <taxon>Embryophyta</taxon>
        <taxon>Tracheophyta</taxon>
        <taxon>Spermatophyta</taxon>
        <taxon>Magnoliopsida</taxon>
        <taxon>Liliopsida</taxon>
        <taxon>Asparagales</taxon>
        <taxon>Orchidaceae</taxon>
        <taxon>Vanilloideae</taxon>
        <taxon>Vanilleae</taxon>
        <taxon>Vanilla</taxon>
    </lineage>
</organism>
<keyword evidence="1" id="KW-0732">Signal</keyword>
<sequence length="115" mass="12028">MDNSVVALVLIVVVMAGNAAAQGGMRLVCDLTIQPCLKFLVTQVVPPFFDQKRCCVTLSGFVANKECFCSFADNDQIPKDKVFKLLVDCGISSSVAIASSICDSLGGSPLASPAP</sequence>